<dbReference type="Proteomes" id="UP001500665">
    <property type="component" value="Unassembled WGS sequence"/>
</dbReference>
<evidence type="ECO:0000256" key="1">
    <source>
        <dbReference type="SAM" id="Phobius"/>
    </source>
</evidence>
<name>A0ABP4C7G7_9ACTN</name>
<dbReference type="PROSITE" id="PS51318">
    <property type="entry name" value="TAT"/>
    <property type="match status" value="1"/>
</dbReference>
<keyword evidence="1" id="KW-1133">Transmembrane helix</keyword>
<organism evidence="2 3">
    <name type="scientific">Actinocorallia libanotica</name>
    <dbReference type="NCBI Taxonomy" id="46162"/>
    <lineage>
        <taxon>Bacteria</taxon>
        <taxon>Bacillati</taxon>
        <taxon>Actinomycetota</taxon>
        <taxon>Actinomycetes</taxon>
        <taxon>Streptosporangiales</taxon>
        <taxon>Thermomonosporaceae</taxon>
        <taxon>Actinocorallia</taxon>
    </lineage>
</organism>
<keyword evidence="1" id="KW-0812">Transmembrane</keyword>
<gene>
    <name evidence="2" type="ORF">GCM10009550_55380</name>
</gene>
<dbReference type="InterPro" id="IPR006311">
    <property type="entry name" value="TAT_signal"/>
</dbReference>
<keyword evidence="3" id="KW-1185">Reference proteome</keyword>
<dbReference type="EMBL" id="BAAAHH010000027">
    <property type="protein sequence ID" value="GAA0962002.1"/>
    <property type="molecule type" value="Genomic_DNA"/>
</dbReference>
<accession>A0ABP4C7G7</accession>
<protein>
    <submittedName>
        <fullName evidence="2">Uncharacterized protein</fullName>
    </submittedName>
</protein>
<sequence>MSPDRNEEYGMAELKHLLIAASEDRPPGIDLLDGLDLPARRGPVRRRGALAGLMTAGAVAAGAAVALTVVGTPQSAQATVLKAVERNEGKPYHVELVTQASPGGDPFRLAGDFNPENDTGRLESPEGGQIIMIGETGYQKLPASMQSSKGMPKLEAKASKGSGMDEVLPKVPKGWKPVMVPLGENAWLKLPMDHVSWGFGSSTRSFAQDPQGELDAIREADQVKEEGPVGGPGWKGERYSFTTPAVKKWFGRESSSGTVDIDSAGDIRALDVTLAYPDAKGGHSVNFKLTFSGHGTPVKITAPVTEHLYTEQSLHKLLTGKTLPADASYGISIY</sequence>
<proteinExistence type="predicted"/>
<evidence type="ECO:0000313" key="3">
    <source>
        <dbReference type="Proteomes" id="UP001500665"/>
    </source>
</evidence>
<comment type="caution">
    <text evidence="2">The sequence shown here is derived from an EMBL/GenBank/DDBJ whole genome shotgun (WGS) entry which is preliminary data.</text>
</comment>
<reference evidence="3" key="1">
    <citation type="journal article" date="2019" name="Int. J. Syst. Evol. Microbiol.">
        <title>The Global Catalogue of Microorganisms (GCM) 10K type strain sequencing project: providing services to taxonomists for standard genome sequencing and annotation.</title>
        <authorList>
            <consortium name="The Broad Institute Genomics Platform"/>
            <consortium name="The Broad Institute Genome Sequencing Center for Infectious Disease"/>
            <person name="Wu L."/>
            <person name="Ma J."/>
        </authorList>
    </citation>
    <scope>NUCLEOTIDE SEQUENCE [LARGE SCALE GENOMIC DNA]</scope>
    <source>
        <strain evidence="3">JCM 10696</strain>
    </source>
</reference>
<keyword evidence="1" id="KW-0472">Membrane</keyword>
<evidence type="ECO:0000313" key="2">
    <source>
        <dbReference type="EMBL" id="GAA0962002.1"/>
    </source>
</evidence>
<feature type="transmembrane region" description="Helical" evidence="1">
    <location>
        <begin position="49"/>
        <end position="70"/>
    </location>
</feature>